<keyword evidence="1" id="KW-1133">Transmembrane helix</keyword>
<dbReference type="OMA" id="VGHILMY"/>
<reference evidence="2 5" key="3">
    <citation type="journal article" date="2020" name="Nat. Commun.">
        <title>The structures of two archaeal type IV pili illuminate evolutionary relationships.</title>
        <authorList>
            <person name="Wang F."/>
            <person name="Baquero D.P."/>
            <person name="Su Z."/>
            <person name="Beltran L.C."/>
            <person name="Prangishvili D."/>
            <person name="Krupovic M."/>
            <person name="Egelman E.H."/>
        </authorList>
    </citation>
    <scope>NUCLEOTIDE SEQUENCE [LARGE SCALE GENOMIC DNA]</scope>
    <source>
        <strain evidence="2 5">POZ149</strain>
    </source>
</reference>
<dbReference type="EMBL" id="LT549890">
    <property type="protein sequence ID" value="SAI85259.1"/>
    <property type="molecule type" value="Genomic_DNA"/>
</dbReference>
<keyword evidence="1" id="KW-0812">Transmembrane</keyword>
<organism evidence="3 4">
    <name type="scientific">Saccharolobus solfataricus</name>
    <name type="common">Sulfolobus solfataricus</name>
    <dbReference type="NCBI Taxonomy" id="2287"/>
    <lineage>
        <taxon>Archaea</taxon>
        <taxon>Thermoproteota</taxon>
        <taxon>Thermoprotei</taxon>
        <taxon>Sulfolobales</taxon>
        <taxon>Sulfolobaceae</taxon>
        <taxon>Saccharolobus</taxon>
    </lineage>
</organism>
<reference evidence="4" key="2">
    <citation type="submission" date="2016-04" db="EMBL/GenBank/DDBJ databases">
        <authorList>
            <person name="Shah S.A."/>
            <person name="Garrett R.A."/>
        </authorList>
    </citation>
    <scope>NUCLEOTIDE SEQUENCE [LARGE SCALE GENOMIC DNA]</scope>
    <source>
        <strain evidence="4">ATCC 35091 / DSM 1616 / JCM 8930 / NBRC 15331 / P1</strain>
    </source>
</reference>
<sequence length="297" mass="30711">MSQQNTELEGIGKLRSGSLFMILAVLLAAIGILVIISAGMLGGMFSAASGNVSGVIASGIGLLVGIAIVILIGAIIGLIGILRIRSGFGILKSLGRDVGIGEIGTTLYLVGLIIIIIGALLTIVLIGFPILILGEIIALIGGILIGIGFYKVGEIYNEGLVKIGGILIVIPIDLINFVGFILAYVGLGKVRPLPTVAQQPLVPQVYQVGQGTIRNNGYAYITLYSSTPASIISAKIEGANIMSSAINPTVLQIGNNEVTIFFGNVQSLAPNTTYIITLTINIGGNIINISTTAVYQP</sequence>
<gene>
    <name evidence="2" type="ORF">HFC64_01485</name>
    <name evidence="3" type="ORF">SSOP1_1705</name>
</gene>
<proteinExistence type="predicted"/>
<evidence type="ECO:0000313" key="3">
    <source>
        <dbReference type="EMBL" id="SAI85259.1"/>
    </source>
</evidence>
<evidence type="ECO:0000313" key="2">
    <source>
        <dbReference type="EMBL" id="QPG48816.1"/>
    </source>
</evidence>
<dbReference type="Proteomes" id="UP000594632">
    <property type="component" value="Chromosome"/>
</dbReference>
<evidence type="ECO:0000256" key="1">
    <source>
        <dbReference type="SAM" id="Phobius"/>
    </source>
</evidence>
<accession>A0A157T1X5</accession>
<dbReference type="EMBL" id="CP050869">
    <property type="protein sequence ID" value="QPG48816.1"/>
    <property type="molecule type" value="Genomic_DNA"/>
</dbReference>
<feature type="transmembrane region" description="Helical" evidence="1">
    <location>
        <begin position="132"/>
        <end position="152"/>
    </location>
</feature>
<evidence type="ECO:0000313" key="5">
    <source>
        <dbReference type="Proteomes" id="UP000594632"/>
    </source>
</evidence>
<reference evidence="3" key="1">
    <citation type="submission" date="2016-04" db="EMBL/GenBank/DDBJ databases">
        <authorList>
            <person name="Evans L.H."/>
            <person name="Alamgir A."/>
            <person name="Owens N."/>
            <person name="Weber N.D."/>
            <person name="Virtaneva K."/>
            <person name="Barbian K."/>
            <person name="Babar A."/>
            <person name="Rosenke K."/>
        </authorList>
    </citation>
    <scope>NUCLEOTIDE SEQUENCE</scope>
    <source>
        <strain evidence="3">P1</strain>
    </source>
</reference>
<feature type="transmembrane region" description="Helical" evidence="1">
    <location>
        <begin position="103"/>
        <end position="126"/>
    </location>
</feature>
<feature type="transmembrane region" description="Helical" evidence="1">
    <location>
        <begin position="55"/>
        <end position="82"/>
    </location>
</feature>
<dbReference type="AlphaFoldDB" id="A0A157T1X5"/>
<dbReference type="PATRIC" id="fig|2287.9.peg.1784"/>
<dbReference type="InterPro" id="IPR009321">
    <property type="entry name" value="DUF973"/>
</dbReference>
<feature type="transmembrane region" description="Helical" evidence="1">
    <location>
        <begin position="20"/>
        <end position="43"/>
    </location>
</feature>
<dbReference type="GeneID" id="7797633"/>
<name>A0A157T1X5_SACSO</name>
<evidence type="ECO:0000313" key="4">
    <source>
        <dbReference type="Proteomes" id="UP000076770"/>
    </source>
</evidence>
<dbReference type="RefSeq" id="WP_010923483.1">
    <property type="nucleotide sequence ID" value="NZ_LT549890.1"/>
</dbReference>
<dbReference type="Proteomes" id="UP000076770">
    <property type="component" value="Chromosome i"/>
</dbReference>
<protein>
    <submittedName>
        <fullName evidence="2">DUF973 family protein</fullName>
    </submittedName>
</protein>
<dbReference type="Pfam" id="PF06157">
    <property type="entry name" value="DUF973"/>
    <property type="match status" value="1"/>
</dbReference>
<feature type="transmembrane region" description="Helical" evidence="1">
    <location>
        <begin position="164"/>
        <end position="187"/>
    </location>
</feature>
<keyword evidence="1" id="KW-0472">Membrane</keyword>
<dbReference type="OrthoDB" id="43683at2157"/>